<dbReference type="AlphaFoldDB" id="A0A1R0WVV6"/>
<feature type="active site" description="Proton acceptor" evidence="1">
    <location>
        <position position="62"/>
    </location>
</feature>
<sequence>MIFHETNLKGVFEIDIQPIEDERGFFARTWCVNEFEKHGINSKFVQCNISFNKKKGTLRGMHYQSAPYGEMKLIRCIKGSIYDVIIDLRPDSLTYKNWCSVFLSENNRKMLYIPEGFAHGFQTLEDNTEVFYQMGEFYHPESARGIRWNDPTIGIEWPINDLIISEKDKTYPNFSS</sequence>
<dbReference type="UniPathway" id="UPA00124"/>
<dbReference type="Pfam" id="PF00908">
    <property type="entry name" value="dTDP_sugar_isom"/>
    <property type="match status" value="1"/>
</dbReference>
<dbReference type="GO" id="GO:0000271">
    <property type="term" value="P:polysaccharide biosynthetic process"/>
    <property type="evidence" value="ECO:0007669"/>
    <property type="project" value="TreeGrafter"/>
</dbReference>
<dbReference type="SUPFAM" id="SSF51182">
    <property type="entry name" value="RmlC-like cupins"/>
    <property type="match status" value="1"/>
</dbReference>
<comment type="catalytic activity">
    <reaction evidence="3">
        <text>dTDP-4-dehydro-6-deoxy-alpha-D-glucose = dTDP-4-dehydro-beta-L-rhamnose</text>
        <dbReference type="Rhea" id="RHEA:16969"/>
        <dbReference type="ChEBI" id="CHEBI:57649"/>
        <dbReference type="ChEBI" id="CHEBI:62830"/>
        <dbReference type="EC" id="5.1.3.13"/>
    </reaction>
</comment>
<evidence type="ECO:0000256" key="2">
    <source>
        <dbReference type="PIRSR" id="PIRSR600888-3"/>
    </source>
</evidence>
<dbReference type="Proteomes" id="UP000187465">
    <property type="component" value="Unassembled WGS sequence"/>
</dbReference>
<proteinExistence type="inferred from homology"/>
<dbReference type="GO" id="GO:0019305">
    <property type="term" value="P:dTDP-rhamnose biosynthetic process"/>
    <property type="evidence" value="ECO:0007669"/>
    <property type="project" value="UniProtKB-UniRule"/>
</dbReference>
<dbReference type="Gene3D" id="2.60.120.10">
    <property type="entry name" value="Jelly Rolls"/>
    <property type="match status" value="1"/>
</dbReference>
<dbReference type="GO" id="GO:0005829">
    <property type="term" value="C:cytosol"/>
    <property type="evidence" value="ECO:0007669"/>
    <property type="project" value="TreeGrafter"/>
</dbReference>
<evidence type="ECO:0000256" key="3">
    <source>
        <dbReference type="RuleBase" id="RU364069"/>
    </source>
</evidence>
<comment type="similarity">
    <text evidence="3">Belongs to the dTDP-4-dehydrorhamnose 3,5-epimerase family.</text>
</comment>
<evidence type="ECO:0000256" key="1">
    <source>
        <dbReference type="PIRSR" id="PIRSR600888-1"/>
    </source>
</evidence>
<dbReference type="EMBL" id="MKQP01000067">
    <property type="protein sequence ID" value="OMD22462.1"/>
    <property type="molecule type" value="Genomic_DNA"/>
</dbReference>
<dbReference type="NCBIfam" id="TIGR01221">
    <property type="entry name" value="rmlC"/>
    <property type="match status" value="1"/>
</dbReference>
<dbReference type="CDD" id="cd00438">
    <property type="entry name" value="cupin_RmlC"/>
    <property type="match status" value="1"/>
</dbReference>
<dbReference type="GO" id="GO:0008830">
    <property type="term" value="F:dTDP-4-dehydrorhamnose 3,5-epimerase activity"/>
    <property type="evidence" value="ECO:0007669"/>
    <property type="project" value="UniProtKB-UniRule"/>
</dbReference>
<dbReference type="EC" id="5.1.3.13" evidence="3"/>
<evidence type="ECO:0000313" key="4">
    <source>
        <dbReference type="EMBL" id="OMD22462.1"/>
    </source>
</evidence>
<dbReference type="InterPro" id="IPR000888">
    <property type="entry name" value="RmlC-like"/>
</dbReference>
<feature type="site" description="Participates in a stacking interaction with the thymidine ring of dTDP-4-oxo-6-deoxyglucose" evidence="2">
    <location>
        <position position="138"/>
    </location>
</feature>
<organism evidence="4 5">
    <name type="scientific">Paenibacillus odorifer</name>
    <dbReference type="NCBI Taxonomy" id="189426"/>
    <lineage>
        <taxon>Bacteria</taxon>
        <taxon>Bacillati</taxon>
        <taxon>Bacillota</taxon>
        <taxon>Bacilli</taxon>
        <taxon>Bacillales</taxon>
        <taxon>Paenibacillaceae</taxon>
        <taxon>Paenibacillus</taxon>
    </lineage>
</organism>
<keyword evidence="3" id="KW-0413">Isomerase</keyword>
<gene>
    <name evidence="4" type="ORF">BJP51_06510</name>
</gene>
<dbReference type="PANTHER" id="PTHR21047:SF2">
    <property type="entry name" value="THYMIDINE DIPHOSPHO-4-KETO-RHAMNOSE 3,5-EPIMERASE"/>
    <property type="match status" value="1"/>
</dbReference>
<evidence type="ECO:0000313" key="5">
    <source>
        <dbReference type="Proteomes" id="UP000187465"/>
    </source>
</evidence>
<dbReference type="InterPro" id="IPR014710">
    <property type="entry name" value="RmlC-like_jellyroll"/>
</dbReference>
<accession>A0A1R0WVV6</accession>
<dbReference type="RefSeq" id="WP_036678482.1">
    <property type="nucleotide sequence ID" value="NZ_MKQP01000067.1"/>
</dbReference>
<reference evidence="4 5" key="1">
    <citation type="submission" date="2016-10" db="EMBL/GenBank/DDBJ databases">
        <title>Paenibacillus species isolates.</title>
        <authorList>
            <person name="Beno S.M."/>
        </authorList>
    </citation>
    <scope>NUCLEOTIDE SEQUENCE [LARGE SCALE GENOMIC DNA]</scope>
    <source>
        <strain evidence="4 5">FSL H7-0604</strain>
    </source>
</reference>
<dbReference type="InterPro" id="IPR011051">
    <property type="entry name" value="RmlC_Cupin_sf"/>
</dbReference>
<feature type="active site" description="Proton donor" evidence="1">
    <location>
        <position position="132"/>
    </location>
</feature>
<protein>
    <recommendedName>
        <fullName evidence="3">dTDP-4-dehydrorhamnose 3,5-epimerase</fullName>
        <ecNumber evidence="3">5.1.3.13</ecNumber>
    </recommendedName>
    <alternativeName>
        <fullName evidence="3">Thymidine diphospho-4-keto-rhamnose 3,5-epimerase</fullName>
    </alternativeName>
</protein>
<dbReference type="PANTHER" id="PTHR21047">
    <property type="entry name" value="DTDP-6-DEOXY-D-GLUCOSE-3,5 EPIMERASE"/>
    <property type="match status" value="1"/>
</dbReference>
<comment type="subunit">
    <text evidence="3">Homodimer.</text>
</comment>
<comment type="function">
    <text evidence="3">Catalyzes the epimerization of the C3' and C5'positions of dTDP-6-deoxy-D-xylo-4-hexulose, forming dTDP-6-deoxy-L-lyxo-4-hexulose.</text>
</comment>
<comment type="pathway">
    <text evidence="3">Carbohydrate biosynthesis; dTDP-L-rhamnose biosynthesis.</text>
</comment>
<name>A0A1R0WVV6_9BACL</name>
<comment type="caution">
    <text evidence="4">The sequence shown here is derived from an EMBL/GenBank/DDBJ whole genome shotgun (WGS) entry which is preliminary data.</text>
</comment>